<feature type="compositionally biased region" description="Polar residues" evidence="1">
    <location>
        <begin position="26"/>
        <end position="36"/>
    </location>
</feature>
<protein>
    <submittedName>
        <fullName evidence="2">Uncharacterized protein</fullName>
    </submittedName>
</protein>
<evidence type="ECO:0000313" key="3">
    <source>
        <dbReference type="Proteomes" id="UP001054945"/>
    </source>
</evidence>
<keyword evidence="3" id="KW-1185">Reference proteome</keyword>
<proteinExistence type="predicted"/>
<dbReference type="EMBL" id="BPLR01010412">
    <property type="protein sequence ID" value="GIY39139.1"/>
    <property type="molecule type" value="Genomic_DNA"/>
</dbReference>
<dbReference type="Proteomes" id="UP001054945">
    <property type="component" value="Unassembled WGS sequence"/>
</dbReference>
<evidence type="ECO:0000256" key="1">
    <source>
        <dbReference type="SAM" id="MobiDB-lite"/>
    </source>
</evidence>
<evidence type="ECO:0000313" key="2">
    <source>
        <dbReference type="EMBL" id="GIY39139.1"/>
    </source>
</evidence>
<organism evidence="2 3">
    <name type="scientific">Caerostris extrusa</name>
    <name type="common">Bark spider</name>
    <name type="synonym">Caerostris bankana</name>
    <dbReference type="NCBI Taxonomy" id="172846"/>
    <lineage>
        <taxon>Eukaryota</taxon>
        <taxon>Metazoa</taxon>
        <taxon>Ecdysozoa</taxon>
        <taxon>Arthropoda</taxon>
        <taxon>Chelicerata</taxon>
        <taxon>Arachnida</taxon>
        <taxon>Araneae</taxon>
        <taxon>Araneomorphae</taxon>
        <taxon>Entelegynae</taxon>
        <taxon>Araneoidea</taxon>
        <taxon>Araneidae</taxon>
        <taxon>Caerostris</taxon>
    </lineage>
</organism>
<dbReference type="AlphaFoldDB" id="A0AAV4SZ78"/>
<feature type="region of interest" description="Disordered" evidence="1">
    <location>
        <begin position="26"/>
        <end position="70"/>
    </location>
</feature>
<accession>A0AAV4SZ78</accession>
<comment type="caution">
    <text evidence="2">The sequence shown here is derived from an EMBL/GenBank/DDBJ whole genome shotgun (WGS) entry which is preliminary data.</text>
</comment>
<reference evidence="2 3" key="1">
    <citation type="submission" date="2021-06" db="EMBL/GenBank/DDBJ databases">
        <title>Caerostris extrusa draft genome.</title>
        <authorList>
            <person name="Kono N."/>
            <person name="Arakawa K."/>
        </authorList>
    </citation>
    <scope>NUCLEOTIDE SEQUENCE [LARGE SCALE GENOMIC DNA]</scope>
</reference>
<sequence>MLNAGVIFESRRVALTFSREVINQESHDSSACSLNPSVHHPTAHSNRNPHVTKLSSREGAPLETGVPFRGIPGATLDVAPPLFERTPHPFVEKVDPASPFLE</sequence>
<name>A0AAV4SZ78_CAEEX</name>
<gene>
    <name evidence="2" type="ORF">CEXT_593231</name>
</gene>